<protein>
    <submittedName>
        <fullName evidence="2">Uncharacterized protein</fullName>
    </submittedName>
</protein>
<gene>
    <name evidence="1" type="ORF">PGLA1383_LOCUS21918</name>
    <name evidence="2" type="ORF">PGLA2088_LOCUS14684</name>
</gene>
<keyword evidence="4" id="KW-1185">Reference proteome</keyword>
<dbReference type="Proteomes" id="UP000626109">
    <property type="component" value="Unassembled WGS sequence"/>
</dbReference>
<name>A0A813J3T4_POLGL</name>
<evidence type="ECO:0000313" key="2">
    <source>
        <dbReference type="EMBL" id="CAE8661883.1"/>
    </source>
</evidence>
<organism evidence="2 3">
    <name type="scientific">Polarella glacialis</name>
    <name type="common">Dinoflagellate</name>
    <dbReference type="NCBI Taxonomy" id="89957"/>
    <lineage>
        <taxon>Eukaryota</taxon>
        <taxon>Sar</taxon>
        <taxon>Alveolata</taxon>
        <taxon>Dinophyceae</taxon>
        <taxon>Suessiales</taxon>
        <taxon>Suessiaceae</taxon>
        <taxon>Polarella</taxon>
    </lineage>
</organism>
<comment type="caution">
    <text evidence="2">The sequence shown here is derived from an EMBL/GenBank/DDBJ whole genome shotgun (WGS) entry which is preliminary data.</text>
</comment>
<dbReference type="OrthoDB" id="10431392at2759"/>
<accession>A0A813J3T4</accession>
<dbReference type="EMBL" id="CAJNNW010017923">
    <property type="protein sequence ID" value="CAE8661883.1"/>
    <property type="molecule type" value="Genomic_DNA"/>
</dbReference>
<dbReference type="AlphaFoldDB" id="A0A813J3T4"/>
<dbReference type="OMA" id="PRETAFC"/>
<proteinExistence type="predicted"/>
<evidence type="ECO:0000313" key="1">
    <source>
        <dbReference type="EMBL" id="CAE8603712.1"/>
    </source>
</evidence>
<sequence>MRWVGTSLVPSVLGGLLETSYRDFKRFASQEMPRRSSHSLIARHAVMDPPTKWSPPDVEDATSSAASPWTQCNVEECDAEGCRLFESWVFRQEHRSDFDAFLGLRNLKPAGFLPGQRASLPEGQTRTATVTCHDRGIDETLTCGECMRLVLGGPYGARGVAVPAYPPQSEVLGCLSKTRALPEYKPQEGDRWDTNQELPRETAFCNSVNARL</sequence>
<evidence type="ECO:0000313" key="4">
    <source>
        <dbReference type="Proteomes" id="UP000654075"/>
    </source>
</evidence>
<evidence type="ECO:0000313" key="3">
    <source>
        <dbReference type="Proteomes" id="UP000626109"/>
    </source>
</evidence>
<dbReference type="Proteomes" id="UP000654075">
    <property type="component" value="Unassembled WGS sequence"/>
</dbReference>
<dbReference type="EMBL" id="CAJNNV010015660">
    <property type="protein sequence ID" value="CAE8603712.1"/>
    <property type="molecule type" value="Genomic_DNA"/>
</dbReference>
<reference evidence="2" key="1">
    <citation type="submission" date="2021-02" db="EMBL/GenBank/DDBJ databases">
        <authorList>
            <person name="Dougan E. K."/>
            <person name="Rhodes N."/>
            <person name="Thang M."/>
            <person name="Chan C."/>
        </authorList>
    </citation>
    <scope>NUCLEOTIDE SEQUENCE</scope>
</reference>